<dbReference type="AlphaFoldDB" id="A0A4Y9F486"/>
<dbReference type="InterPro" id="IPR002145">
    <property type="entry name" value="CopG"/>
</dbReference>
<dbReference type="InterPro" id="IPR010985">
    <property type="entry name" value="Ribbon_hlx_hlx"/>
</dbReference>
<comment type="caution">
    <text evidence="2">The sequence shown here is derived from an EMBL/GenBank/DDBJ whole genome shotgun (WGS) entry which is preliminary data.</text>
</comment>
<organism evidence="2 3">
    <name type="scientific">Rothia nasimurium</name>
    <dbReference type="NCBI Taxonomy" id="85336"/>
    <lineage>
        <taxon>Bacteria</taxon>
        <taxon>Bacillati</taxon>
        <taxon>Actinomycetota</taxon>
        <taxon>Actinomycetes</taxon>
        <taxon>Micrococcales</taxon>
        <taxon>Micrococcaceae</taxon>
        <taxon>Rothia</taxon>
    </lineage>
</organism>
<dbReference type="Pfam" id="PF01402">
    <property type="entry name" value="RHH_1"/>
    <property type="match status" value="1"/>
</dbReference>
<evidence type="ECO:0000313" key="3">
    <source>
        <dbReference type="Proteomes" id="UP000297951"/>
    </source>
</evidence>
<evidence type="ECO:0000259" key="1">
    <source>
        <dbReference type="Pfam" id="PF01402"/>
    </source>
</evidence>
<reference evidence="2 3" key="1">
    <citation type="submission" date="2019-03" db="EMBL/GenBank/DDBJ databases">
        <title>Diversity of the mouse oral microbiome.</title>
        <authorList>
            <person name="Joseph S."/>
            <person name="Aduse-Opoku J."/>
            <person name="Curtis M."/>
            <person name="Wade W."/>
            <person name="Hashim A."/>
        </authorList>
    </citation>
    <scope>NUCLEOTIDE SEQUENCE [LARGE SCALE GENOMIC DNA]</scope>
    <source>
        <strain evidence="3">irhom_31</strain>
    </source>
</reference>
<protein>
    <submittedName>
        <fullName evidence="2">Ribbon-helix-helix protein, CopG family</fullName>
    </submittedName>
</protein>
<dbReference type="Proteomes" id="UP000297951">
    <property type="component" value="Unassembled WGS sequence"/>
</dbReference>
<name>A0A4Y9F486_9MICC</name>
<feature type="domain" description="Ribbon-helix-helix protein CopG" evidence="1">
    <location>
        <begin position="15"/>
        <end position="48"/>
    </location>
</feature>
<dbReference type="EMBL" id="SPQC01000024">
    <property type="protein sequence ID" value="TFU21946.1"/>
    <property type="molecule type" value="Genomic_DNA"/>
</dbReference>
<accession>A0A4Y9F486</accession>
<dbReference type="InterPro" id="IPR013321">
    <property type="entry name" value="Arc_rbn_hlx_hlx"/>
</dbReference>
<proteinExistence type="predicted"/>
<dbReference type="OrthoDB" id="9812023at2"/>
<sequence>MCYTVTMSNTTVSTLNVRIPTSLKERLNAIAQKTDRSVSYHVKRVLEQNISDLEHAAHLHELVAAVKRGEERTYTPDELRQKLGI</sequence>
<dbReference type="Gene3D" id="1.10.1220.10">
    <property type="entry name" value="Met repressor-like"/>
    <property type="match status" value="1"/>
</dbReference>
<dbReference type="GO" id="GO:0006355">
    <property type="term" value="P:regulation of DNA-templated transcription"/>
    <property type="evidence" value="ECO:0007669"/>
    <property type="project" value="InterPro"/>
</dbReference>
<dbReference type="SUPFAM" id="SSF47598">
    <property type="entry name" value="Ribbon-helix-helix"/>
    <property type="match status" value="1"/>
</dbReference>
<evidence type="ECO:0000313" key="2">
    <source>
        <dbReference type="EMBL" id="TFU21946.1"/>
    </source>
</evidence>
<gene>
    <name evidence="2" type="ORF">E4U03_07505</name>
</gene>